<gene>
    <name evidence="2" type="ORF">NZD86_00145</name>
</gene>
<dbReference type="Pfam" id="PF09848">
    <property type="entry name" value="SLFN-g3_helicase"/>
    <property type="match status" value="1"/>
</dbReference>
<accession>A0ABY6Z2R0</accession>
<feature type="domain" description="Schlafen group 3-like DNA/RNA helicase" evidence="1">
    <location>
        <begin position="265"/>
        <end position="630"/>
    </location>
</feature>
<dbReference type="SUPFAM" id="SSF52540">
    <property type="entry name" value="P-loop containing nucleoside triphosphate hydrolases"/>
    <property type="match status" value="2"/>
</dbReference>
<evidence type="ECO:0000313" key="2">
    <source>
        <dbReference type="EMBL" id="WAH37030.1"/>
    </source>
</evidence>
<evidence type="ECO:0000259" key="1">
    <source>
        <dbReference type="Pfam" id="PF09848"/>
    </source>
</evidence>
<sequence length="648" mass="74024">MSNCLYDLNTREFVHLAQTKEIAIELKERFKLRFGSAPSDSEVTSWSNSLYALATEVLHDQRLQDTHIFLEFMMPLSSARCDVILVGQDANGTHNAVVMELKQWQYVRQSSVRDSVSLNGRDVRNHPSAQVKAYCNRLRYYHEAFTDSDMSVTGCSYLHNLSDKKSIDLLTSPNYFGIIEKEYPIFFKHDADNLTKYLVSRIGHGNSYEVVKAFKDGRVKPSTKLLDMVAQAIDNRFEWCLLDEQLDVFNTVVSKVEQAKDSSTKSIVVVRGGPGTGKSVLAIQLLAYAARNHWKVAHATGSKAFKTVLQALTQNSADDLMKKIHSVRLKKELPVKELFTQFADIGKVHQGTFDLVVHDEAHRLWDFRRNRFGQQVSNVPMIQEVTDASCVSVFFLDDNQAVRANEIGSVEYITNFARDRGIDTVVIDLNVQFRCAGSASYMEWVDHSLGFNAPKSLGWKDFEVYDLQIVESMQEMQSKLDALQAQGEKCRLTAGFCWKWSEIQGNGQLVHDIKDERFNGWSAPWIEKDMSKVSPGEDKYFKWATDDYYYSQVGSIYSVQGFEFDYVGLIFGEDLVWRNGQWVSDLSKNKDSSFKRNVKAAGEDPTEKLRNVYRVLMTRGMKGTFVYFLDKETREYLEENLLSSQQGE</sequence>
<dbReference type="InterPro" id="IPR027417">
    <property type="entry name" value="P-loop_NTPase"/>
</dbReference>
<reference evidence="2" key="1">
    <citation type="submission" date="2022-08" db="EMBL/GenBank/DDBJ databases">
        <title>Alicyclobacillus dauci DSM2870, complete genome.</title>
        <authorList>
            <person name="Wang Q."/>
            <person name="Cai R."/>
            <person name="Wang Z."/>
        </authorList>
    </citation>
    <scope>NUCLEOTIDE SEQUENCE</scope>
    <source>
        <strain evidence="2">DSM 28700</strain>
    </source>
</reference>
<dbReference type="InterPro" id="IPR018647">
    <property type="entry name" value="SLFN_3-like_DNA/RNA_helicase"/>
</dbReference>
<evidence type="ECO:0000313" key="3">
    <source>
        <dbReference type="Proteomes" id="UP001164803"/>
    </source>
</evidence>
<dbReference type="Proteomes" id="UP001164803">
    <property type="component" value="Chromosome"/>
</dbReference>
<dbReference type="Gene3D" id="3.40.50.300">
    <property type="entry name" value="P-loop containing nucleotide triphosphate hydrolases"/>
    <property type="match status" value="1"/>
</dbReference>
<keyword evidence="3" id="KW-1185">Reference proteome</keyword>
<organism evidence="2 3">
    <name type="scientific">Alicyclobacillus dauci</name>
    <dbReference type="NCBI Taxonomy" id="1475485"/>
    <lineage>
        <taxon>Bacteria</taxon>
        <taxon>Bacillati</taxon>
        <taxon>Bacillota</taxon>
        <taxon>Bacilli</taxon>
        <taxon>Bacillales</taxon>
        <taxon>Alicyclobacillaceae</taxon>
        <taxon>Alicyclobacillus</taxon>
    </lineage>
</organism>
<protein>
    <submittedName>
        <fullName evidence="2">DUF2075 domain-containing protein</fullName>
    </submittedName>
</protein>
<name>A0ABY6Z2R0_9BACL</name>
<dbReference type="EMBL" id="CP104064">
    <property type="protein sequence ID" value="WAH37030.1"/>
    <property type="molecule type" value="Genomic_DNA"/>
</dbReference>
<proteinExistence type="predicted"/>
<dbReference type="RefSeq" id="WP_268044461.1">
    <property type="nucleotide sequence ID" value="NZ_CP104064.1"/>
</dbReference>